<evidence type="ECO:0000313" key="11">
    <source>
        <dbReference type="Proteomes" id="UP000503447"/>
    </source>
</evidence>
<evidence type="ECO:0000256" key="6">
    <source>
        <dbReference type="ARBA" id="ARBA00022989"/>
    </source>
</evidence>
<evidence type="ECO:0000256" key="9">
    <source>
        <dbReference type="SAM" id="Phobius"/>
    </source>
</evidence>
<evidence type="ECO:0000256" key="2">
    <source>
        <dbReference type="ARBA" id="ARBA00010942"/>
    </source>
</evidence>
<keyword evidence="7 9" id="KW-0472">Membrane</keyword>
<dbReference type="GO" id="GO:0008324">
    <property type="term" value="F:monoatomic cation transmembrane transporter activity"/>
    <property type="evidence" value="ECO:0007669"/>
    <property type="project" value="InterPro"/>
</dbReference>
<keyword evidence="11" id="KW-1185">Reference proteome</keyword>
<reference evidence="11" key="1">
    <citation type="submission" date="2020-05" db="EMBL/GenBank/DDBJ databases">
        <title>Frigoriglobus tundricola gen. nov., sp. nov., a psychrotolerant cellulolytic planctomycete of the family Gemmataceae with two divergent copies of 16S rRNA gene.</title>
        <authorList>
            <person name="Kulichevskaya I.S."/>
            <person name="Ivanova A.A."/>
            <person name="Naumoff D.G."/>
            <person name="Beletsky A.V."/>
            <person name="Rijpstra W.I.C."/>
            <person name="Sinninghe Damste J.S."/>
            <person name="Mardanov A.V."/>
            <person name="Ravin N.V."/>
            <person name="Dedysh S.N."/>
        </authorList>
    </citation>
    <scope>NUCLEOTIDE SEQUENCE [LARGE SCALE GENOMIC DNA]</scope>
    <source>
        <strain evidence="11">PL17</strain>
    </source>
</reference>
<dbReference type="InterPro" id="IPR004763">
    <property type="entry name" value="CusA-like"/>
</dbReference>
<feature type="region of interest" description="Disordered" evidence="8">
    <location>
        <begin position="1025"/>
        <end position="1058"/>
    </location>
</feature>
<dbReference type="SUPFAM" id="SSF82866">
    <property type="entry name" value="Multidrug efflux transporter AcrB transmembrane domain"/>
    <property type="match status" value="2"/>
</dbReference>
<dbReference type="InterPro" id="IPR027463">
    <property type="entry name" value="AcrB_DN_DC_subdom"/>
</dbReference>
<sequence>MLTAILDWSIRNRAVVLVAALVLVALGAYSVPSLPVDAFPDPTPVQVQVNTYAPNLSPEEVETQITVPIERAIVGLPKLQPLRSVSKFGLSQVVVTFEDSVGIYFARQLISERLSTVQFPANVTERPQLGPVATGLGEVFHYTLSSPARSLTELRTLQDWTLRPRLRTVPGVAEVNGWGGAQRQYVVRADPDRLQRSGVTLDDLLRALSDGNRNAGGGRINGPGSEILVQGRGRTNTPPDVGRIVIASRNGVPIRVSDVANVESGTDLRTGAVTADGKGEVVLGLGFTLMGENPHAVTIGLRNKLEEAGARLPPDVKVVPVYQRTELVDQVIETVRGNLFEGGLLVVAVLFVFLGNLRAGLVVAAAIPLSMLFAFGGMLYFGIAASLLSLGALDFGLVVDSSVVMVENVMRRFAGAPQGADRTETLRDAVAEVRGPTLFGELIIMTVYIPILALEGVEGKFFRPMALTVIFALAGSLVLSLSVMPALASVLLPRRVDPRDPFPVRAARWLYRPALHAALRNRAAVLLGATAILVAGAVLARGLGSEFVPRLSEGALVVGVLRLPGTSLEESARANTQMERILRTEFPDEVGHVWSRCGTAGVATDPMGPEETDMFITLKPRSGWKRAKTQDELVGLLKDEFDRLPGQTCSYTQPIEQRVNEMISGVKSDVAVEIYGDDFATLKELGEKVAATLSSVPGCEKAVPDQLTGLPVLEIRLRQDQLARYGISARTALDTVEAVGGKPVGDVLEGEILIPLVVRLPETWRANPEAVGAVQVTAPSGQRVPLSLLADISMREGPAKILRSDGQRRLVVQCNVRNRDLGGFVAEAQRKVADEVPMPGGRYRVRWGGQYENLQRAEDRLAIAVPVSLALILLLLYLTFGRVGEVLLVFATVPLAAVGGVAALWARELPFSVSAGVGFIALSGVATLNGMVLVSFIRHLREHGMGLDDAVEEAALERLRPVLMTALVASLGFVPMALNTGVGAEVQRPLATVVIGGILSSTLLTLLVLPVLYDLFGRWLPEKADHATRGAAPEPPKTDSVPPEGTPPVSPAAAAGAS</sequence>
<accession>A0A6M5YQ57</accession>
<comment type="similarity">
    <text evidence="2">Belongs to the resistance-nodulation-cell division (RND) (TC 2.A.6) family.</text>
</comment>
<feature type="transmembrane region" description="Helical" evidence="9">
    <location>
        <begin position="861"/>
        <end position="880"/>
    </location>
</feature>
<feature type="transmembrane region" description="Helical" evidence="9">
    <location>
        <begin position="466"/>
        <end position="492"/>
    </location>
</feature>
<gene>
    <name evidence="10" type="ORF">FTUN_2982</name>
</gene>
<keyword evidence="4" id="KW-1003">Cell membrane</keyword>
<feature type="transmembrane region" description="Helical" evidence="9">
    <location>
        <begin position="379"/>
        <end position="399"/>
    </location>
</feature>
<feature type="transmembrane region" description="Helical" evidence="9">
    <location>
        <begin position="917"/>
        <end position="939"/>
    </location>
</feature>
<dbReference type="InterPro" id="IPR001036">
    <property type="entry name" value="Acrflvin-R"/>
</dbReference>
<dbReference type="Gene3D" id="3.30.2090.10">
    <property type="entry name" value="Multidrug efflux transporter AcrB TolC docking domain, DN and DC subdomains"/>
    <property type="match status" value="2"/>
</dbReference>
<evidence type="ECO:0000256" key="8">
    <source>
        <dbReference type="SAM" id="MobiDB-lite"/>
    </source>
</evidence>
<dbReference type="SUPFAM" id="SSF82714">
    <property type="entry name" value="Multidrug efflux transporter AcrB TolC docking domain, DN and DC subdomains"/>
    <property type="match status" value="2"/>
</dbReference>
<evidence type="ECO:0000256" key="5">
    <source>
        <dbReference type="ARBA" id="ARBA00022692"/>
    </source>
</evidence>
<feature type="region of interest" description="Disordered" evidence="8">
    <location>
        <begin position="212"/>
        <end position="234"/>
    </location>
</feature>
<dbReference type="NCBIfam" id="TIGR00914">
    <property type="entry name" value="2A0601"/>
    <property type="match status" value="1"/>
</dbReference>
<keyword evidence="5 9" id="KW-0812">Transmembrane</keyword>
<feature type="transmembrane region" description="Helical" evidence="9">
    <location>
        <begin position="523"/>
        <end position="543"/>
    </location>
</feature>
<dbReference type="Pfam" id="PF00873">
    <property type="entry name" value="ACR_tran"/>
    <property type="match status" value="1"/>
</dbReference>
<feature type="transmembrane region" description="Helical" evidence="9">
    <location>
        <begin position="886"/>
        <end position="905"/>
    </location>
</feature>
<dbReference type="Gene3D" id="3.30.70.1430">
    <property type="entry name" value="Multidrug efflux transporter AcrB pore domain"/>
    <property type="match status" value="2"/>
</dbReference>
<keyword evidence="6 9" id="KW-1133">Transmembrane helix</keyword>
<dbReference type="PANTHER" id="PTHR32063:SF24">
    <property type="entry name" value="CATION EFFLUX SYSTEM (ACRB_ACRD_ACRF FAMILY)"/>
    <property type="match status" value="1"/>
</dbReference>
<feature type="transmembrane region" description="Helical" evidence="9">
    <location>
        <begin position="959"/>
        <end position="978"/>
    </location>
</feature>
<feature type="transmembrane region" description="Helical" evidence="9">
    <location>
        <begin position="344"/>
        <end position="367"/>
    </location>
</feature>
<evidence type="ECO:0000313" key="10">
    <source>
        <dbReference type="EMBL" id="QJW95433.1"/>
    </source>
</evidence>
<organism evidence="10 11">
    <name type="scientific">Frigoriglobus tundricola</name>
    <dbReference type="NCBI Taxonomy" id="2774151"/>
    <lineage>
        <taxon>Bacteria</taxon>
        <taxon>Pseudomonadati</taxon>
        <taxon>Planctomycetota</taxon>
        <taxon>Planctomycetia</taxon>
        <taxon>Gemmatales</taxon>
        <taxon>Gemmataceae</taxon>
        <taxon>Frigoriglobus</taxon>
    </lineage>
</organism>
<dbReference type="SUPFAM" id="SSF82693">
    <property type="entry name" value="Multidrug efflux transporter AcrB pore domain, PN1, PN2, PC1 and PC2 subdomains"/>
    <property type="match status" value="3"/>
</dbReference>
<evidence type="ECO:0000256" key="7">
    <source>
        <dbReference type="ARBA" id="ARBA00023136"/>
    </source>
</evidence>
<name>A0A6M5YQ57_9BACT</name>
<proteinExistence type="inferred from homology"/>
<evidence type="ECO:0000256" key="1">
    <source>
        <dbReference type="ARBA" id="ARBA00004651"/>
    </source>
</evidence>
<dbReference type="GO" id="GO:0042910">
    <property type="term" value="F:xenobiotic transmembrane transporter activity"/>
    <property type="evidence" value="ECO:0007669"/>
    <property type="project" value="TreeGrafter"/>
</dbReference>
<dbReference type="EMBL" id="CP053452">
    <property type="protein sequence ID" value="QJW95433.1"/>
    <property type="molecule type" value="Genomic_DNA"/>
</dbReference>
<protein>
    <submittedName>
        <fullName evidence="10">CzcABC family efflux RND transporter, transmembrane protein</fullName>
    </submittedName>
</protein>
<dbReference type="Gene3D" id="3.30.70.1440">
    <property type="entry name" value="Multidrug efflux transporter AcrB pore domain"/>
    <property type="match status" value="1"/>
</dbReference>
<evidence type="ECO:0000256" key="4">
    <source>
        <dbReference type="ARBA" id="ARBA00022475"/>
    </source>
</evidence>
<dbReference type="KEGG" id="ftj:FTUN_2982"/>
<dbReference type="PANTHER" id="PTHR32063">
    <property type="match status" value="1"/>
</dbReference>
<feature type="transmembrane region" description="Helical" evidence="9">
    <location>
        <begin position="990"/>
        <end position="1013"/>
    </location>
</feature>
<keyword evidence="3" id="KW-0813">Transport</keyword>
<evidence type="ECO:0000256" key="3">
    <source>
        <dbReference type="ARBA" id="ARBA00022448"/>
    </source>
</evidence>
<comment type="subcellular location">
    <subcellularLocation>
        <location evidence="1">Cell membrane</location>
        <topology evidence="1">Multi-pass membrane protein</topology>
    </subcellularLocation>
</comment>
<dbReference type="PRINTS" id="PR00702">
    <property type="entry name" value="ACRIFLAVINRP"/>
</dbReference>
<dbReference type="GO" id="GO:0005886">
    <property type="term" value="C:plasma membrane"/>
    <property type="evidence" value="ECO:0007669"/>
    <property type="project" value="UniProtKB-SubCell"/>
</dbReference>
<dbReference type="Proteomes" id="UP000503447">
    <property type="component" value="Chromosome"/>
</dbReference>
<dbReference type="Gene3D" id="3.30.70.1320">
    <property type="entry name" value="Multidrug efflux transporter AcrB pore domain like"/>
    <property type="match status" value="1"/>
</dbReference>
<dbReference type="Gene3D" id="1.20.1640.10">
    <property type="entry name" value="Multidrug efflux transporter AcrB transmembrane domain"/>
    <property type="match status" value="2"/>
</dbReference>
<dbReference type="RefSeq" id="WP_171471217.1">
    <property type="nucleotide sequence ID" value="NZ_CP053452.2"/>
</dbReference>
<dbReference type="AlphaFoldDB" id="A0A6M5YQ57"/>